<gene>
    <name evidence="1" type="ORF">A0H81_14107</name>
</gene>
<accession>A0A1C7LPD2</accession>
<evidence type="ECO:0000313" key="2">
    <source>
        <dbReference type="Proteomes" id="UP000092993"/>
    </source>
</evidence>
<evidence type="ECO:0000313" key="1">
    <source>
        <dbReference type="EMBL" id="OBZ65829.1"/>
    </source>
</evidence>
<comment type="caution">
    <text evidence="1">The sequence shown here is derived from an EMBL/GenBank/DDBJ whole genome shotgun (WGS) entry which is preliminary data.</text>
</comment>
<sequence>MRGDCLRTDLPISESHRTRSNLARYFPVEEDLSSSSRPLEFPTMQLGIAVARLSPPFRALDCVKQFARWFRTDTNMRPPRNS</sequence>
<organism evidence="1 2">
    <name type="scientific">Grifola frondosa</name>
    <name type="common">Maitake</name>
    <name type="synonym">Polyporus frondosus</name>
    <dbReference type="NCBI Taxonomy" id="5627"/>
    <lineage>
        <taxon>Eukaryota</taxon>
        <taxon>Fungi</taxon>
        <taxon>Dikarya</taxon>
        <taxon>Basidiomycota</taxon>
        <taxon>Agaricomycotina</taxon>
        <taxon>Agaricomycetes</taxon>
        <taxon>Polyporales</taxon>
        <taxon>Grifolaceae</taxon>
        <taxon>Grifola</taxon>
    </lineage>
</organism>
<reference evidence="1 2" key="1">
    <citation type="submission" date="2016-03" db="EMBL/GenBank/DDBJ databases">
        <title>Whole genome sequencing of Grifola frondosa 9006-11.</title>
        <authorList>
            <person name="Min B."/>
            <person name="Park H."/>
            <person name="Kim J.-G."/>
            <person name="Cho H."/>
            <person name="Oh Y.-L."/>
            <person name="Kong W.-S."/>
            <person name="Choi I.-G."/>
        </authorList>
    </citation>
    <scope>NUCLEOTIDE SEQUENCE [LARGE SCALE GENOMIC DNA]</scope>
    <source>
        <strain evidence="1 2">9006-11</strain>
    </source>
</reference>
<name>A0A1C7LPD2_GRIFR</name>
<proteinExistence type="predicted"/>
<dbReference type="EMBL" id="LUGG01000038">
    <property type="protein sequence ID" value="OBZ65829.1"/>
    <property type="molecule type" value="Genomic_DNA"/>
</dbReference>
<dbReference type="AlphaFoldDB" id="A0A1C7LPD2"/>
<protein>
    <submittedName>
        <fullName evidence="1">Uncharacterized protein</fullName>
    </submittedName>
</protein>
<keyword evidence="2" id="KW-1185">Reference proteome</keyword>
<dbReference type="Proteomes" id="UP000092993">
    <property type="component" value="Unassembled WGS sequence"/>
</dbReference>